<name>A0AAW2ARA8_CULAL</name>
<organism evidence="2 3">
    <name type="scientific">Culter alburnus</name>
    <name type="common">Topmouth culter</name>
    <dbReference type="NCBI Taxonomy" id="194366"/>
    <lineage>
        <taxon>Eukaryota</taxon>
        <taxon>Metazoa</taxon>
        <taxon>Chordata</taxon>
        <taxon>Craniata</taxon>
        <taxon>Vertebrata</taxon>
        <taxon>Euteleostomi</taxon>
        <taxon>Actinopterygii</taxon>
        <taxon>Neopterygii</taxon>
        <taxon>Teleostei</taxon>
        <taxon>Ostariophysi</taxon>
        <taxon>Cypriniformes</taxon>
        <taxon>Xenocyprididae</taxon>
        <taxon>Xenocypridinae</taxon>
        <taxon>Culter</taxon>
    </lineage>
</organism>
<dbReference type="AlphaFoldDB" id="A0AAW2ARA8"/>
<evidence type="ECO:0000256" key="1">
    <source>
        <dbReference type="SAM" id="MobiDB-lite"/>
    </source>
</evidence>
<feature type="compositionally biased region" description="Basic and acidic residues" evidence="1">
    <location>
        <begin position="11"/>
        <end position="22"/>
    </location>
</feature>
<proteinExistence type="predicted"/>
<gene>
    <name evidence="2" type="ORF">ABG768_021173</name>
</gene>
<sequence>CLDRHVVCKHTDETPDGEDRPVQRNARKNSLGVWTGSQKPGCAASASLPQDE</sequence>
<protein>
    <submittedName>
        <fullName evidence="2">Uncharacterized protein</fullName>
    </submittedName>
</protein>
<feature type="region of interest" description="Disordered" evidence="1">
    <location>
        <begin position="11"/>
        <end position="52"/>
    </location>
</feature>
<feature type="non-terminal residue" evidence="2">
    <location>
        <position position="1"/>
    </location>
</feature>
<reference evidence="2 3" key="1">
    <citation type="submission" date="2024-05" db="EMBL/GenBank/DDBJ databases">
        <title>A high-quality chromosomal-level genome assembly of Topmouth culter (Culter alburnus).</title>
        <authorList>
            <person name="Zhao H."/>
        </authorList>
    </citation>
    <scope>NUCLEOTIDE SEQUENCE [LARGE SCALE GENOMIC DNA]</scope>
    <source>
        <strain evidence="2">CATC2023</strain>
        <tissue evidence="2">Muscle</tissue>
    </source>
</reference>
<dbReference type="EMBL" id="JAWDJR010000004">
    <property type="protein sequence ID" value="KAK9975947.1"/>
    <property type="molecule type" value="Genomic_DNA"/>
</dbReference>
<keyword evidence="3" id="KW-1185">Reference proteome</keyword>
<evidence type="ECO:0000313" key="2">
    <source>
        <dbReference type="EMBL" id="KAK9975947.1"/>
    </source>
</evidence>
<dbReference type="Proteomes" id="UP001479290">
    <property type="component" value="Unassembled WGS sequence"/>
</dbReference>
<accession>A0AAW2ARA8</accession>
<evidence type="ECO:0000313" key="3">
    <source>
        <dbReference type="Proteomes" id="UP001479290"/>
    </source>
</evidence>
<comment type="caution">
    <text evidence="2">The sequence shown here is derived from an EMBL/GenBank/DDBJ whole genome shotgun (WGS) entry which is preliminary data.</text>
</comment>